<proteinExistence type="predicted"/>
<feature type="domain" description="DJ-1/PfpI" evidence="1">
    <location>
        <begin position="34"/>
        <end position="208"/>
    </location>
</feature>
<dbReference type="OrthoDB" id="543156at2759"/>
<feature type="non-terminal residue" evidence="2">
    <location>
        <position position="238"/>
    </location>
</feature>
<gene>
    <name evidence="2" type="ORF">PHISCL_04544</name>
</gene>
<sequence>MTSMNFLFTSSTSLTDEPAANNPSASLTPPNPTRIGVVLFPGFQALDAFGPLDAFNVLSWTHNITLSILSSTLDPVTTKSPRSPSAIGQSIVPTHTFSTAPELDVLLIPGGLGTRGSSPEILATIGFIRSVYPSLKYLITVCTGSGLAARAGVLDGKQATTNKMGWEEITALGPNVKWVAKARWVKDGNVWTSSGVSAGIDVAFAWIEEVFGESVAEDIAVGIEYKRERDSRCDPFAE</sequence>
<dbReference type="CDD" id="cd03139">
    <property type="entry name" value="GATase1_PfpI_2"/>
    <property type="match status" value="1"/>
</dbReference>
<dbReference type="PANTHER" id="PTHR43130">
    <property type="entry name" value="ARAC-FAMILY TRANSCRIPTIONAL REGULATOR"/>
    <property type="match status" value="1"/>
</dbReference>
<comment type="caution">
    <text evidence="2">The sequence shown here is derived from an EMBL/GenBank/DDBJ whole genome shotgun (WGS) entry which is preliminary data.</text>
</comment>
<dbReference type="InterPro" id="IPR029062">
    <property type="entry name" value="Class_I_gatase-like"/>
</dbReference>
<accession>A0A3A2ZNU6</accession>
<dbReference type="PANTHER" id="PTHR43130:SF15">
    <property type="entry name" value="THIJ_PFPI FAMILY PROTEIN (AFU_ORTHOLOGUE AFUA_5G14240)"/>
    <property type="match status" value="1"/>
</dbReference>
<dbReference type="InterPro" id="IPR052158">
    <property type="entry name" value="INH-QAR"/>
</dbReference>
<dbReference type="EMBL" id="MVGC01000135">
    <property type="protein sequence ID" value="RJE23097.1"/>
    <property type="molecule type" value="Genomic_DNA"/>
</dbReference>
<dbReference type="SUPFAM" id="SSF52317">
    <property type="entry name" value="Class I glutamine amidotransferase-like"/>
    <property type="match status" value="1"/>
</dbReference>
<protein>
    <submittedName>
        <fullName evidence="2">DJ-1 PfpI family protein</fullName>
    </submittedName>
</protein>
<evidence type="ECO:0000313" key="3">
    <source>
        <dbReference type="Proteomes" id="UP000266188"/>
    </source>
</evidence>
<organism evidence="2 3">
    <name type="scientific">Aspergillus sclerotialis</name>
    <dbReference type="NCBI Taxonomy" id="2070753"/>
    <lineage>
        <taxon>Eukaryota</taxon>
        <taxon>Fungi</taxon>
        <taxon>Dikarya</taxon>
        <taxon>Ascomycota</taxon>
        <taxon>Pezizomycotina</taxon>
        <taxon>Eurotiomycetes</taxon>
        <taxon>Eurotiomycetidae</taxon>
        <taxon>Eurotiales</taxon>
        <taxon>Aspergillaceae</taxon>
        <taxon>Aspergillus</taxon>
        <taxon>Aspergillus subgen. Polypaecilum</taxon>
    </lineage>
</organism>
<name>A0A3A2ZNU6_9EURO</name>
<dbReference type="Gene3D" id="3.40.50.880">
    <property type="match status" value="1"/>
</dbReference>
<dbReference type="Proteomes" id="UP000266188">
    <property type="component" value="Unassembled WGS sequence"/>
</dbReference>
<dbReference type="AlphaFoldDB" id="A0A3A2ZNU6"/>
<keyword evidence="3" id="KW-1185">Reference proteome</keyword>
<evidence type="ECO:0000259" key="1">
    <source>
        <dbReference type="Pfam" id="PF01965"/>
    </source>
</evidence>
<reference evidence="3" key="1">
    <citation type="submission" date="2017-02" db="EMBL/GenBank/DDBJ databases">
        <authorList>
            <person name="Tafer H."/>
            <person name="Lopandic K."/>
        </authorList>
    </citation>
    <scope>NUCLEOTIDE SEQUENCE [LARGE SCALE GENOMIC DNA]</scope>
    <source>
        <strain evidence="3">CBS 366.77</strain>
    </source>
</reference>
<dbReference type="Pfam" id="PF01965">
    <property type="entry name" value="DJ-1_PfpI"/>
    <property type="match status" value="1"/>
</dbReference>
<evidence type="ECO:0000313" key="2">
    <source>
        <dbReference type="EMBL" id="RJE23097.1"/>
    </source>
</evidence>
<dbReference type="STRING" id="2070753.A0A3A2ZNU6"/>
<dbReference type="InterPro" id="IPR002818">
    <property type="entry name" value="DJ-1/PfpI"/>
</dbReference>